<dbReference type="AlphaFoldDB" id="A0A9X3PAR1"/>
<evidence type="ECO:0000259" key="2">
    <source>
        <dbReference type="Pfam" id="PF25547"/>
    </source>
</evidence>
<keyword evidence="1" id="KW-1133">Transmembrane helix</keyword>
<evidence type="ECO:0000313" key="4">
    <source>
        <dbReference type="Proteomes" id="UP001146067"/>
    </source>
</evidence>
<dbReference type="Proteomes" id="UP001146067">
    <property type="component" value="Unassembled WGS sequence"/>
</dbReference>
<protein>
    <recommendedName>
        <fullName evidence="2">Outer membrane channel protein CpnT-like N-terminal domain-containing protein</fullName>
    </recommendedName>
</protein>
<evidence type="ECO:0000256" key="1">
    <source>
        <dbReference type="SAM" id="Phobius"/>
    </source>
</evidence>
<feature type="transmembrane region" description="Helical" evidence="1">
    <location>
        <begin position="118"/>
        <end position="142"/>
    </location>
</feature>
<keyword evidence="1" id="KW-0472">Membrane</keyword>
<name>A0A9X3PAR1_9ACTN</name>
<gene>
    <name evidence="3" type="ORF">O1R50_20235</name>
</gene>
<reference evidence="3" key="1">
    <citation type="submission" date="2022-12" db="EMBL/GenBank/DDBJ databases">
        <title>Gycomyces niveus sp.nov.,a novel actinomycete isolated from soil in Shouguan.</title>
        <authorList>
            <person name="Yang X."/>
        </authorList>
    </citation>
    <scope>NUCLEOTIDE SEQUENCE</scope>
    <source>
        <strain evidence="3">NEAU-A15</strain>
    </source>
</reference>
<accession>A0A9X3PAR1</accession>
<keyword evidence="4" id="KW-1185">Reference proteome</keyword>
<dbReference type="EMBL" id="JAPZVP010000018">
    <property type="protein sequence ID" value="MDA1361968.1"/>
    <property type="molecule type" value="Genomic_DNA"/>
</dbReference>
<dbReference type="Pfam" id="PF25547">
    <property type="entry name" value="WXG100_2"/>
    <property type="match status" value="1"/>
</dbReference>
<comment type="caution">
    <text evidence="3">The sequence shown here is derived from an EMBL/GenBank/DDBJ whole genome shotgun (WGS) entry which is preliminary data.</text>
</comment>
<keyword evidence="1" id="KW-0812">Transmembrane</keyword>
<sequence>MTITLPEDLRGLLSELGFEFPTADEDKIAELGSAWSTLGLELSLHAVQVGLSAAGVWSEHSGKDIDAFKTWWEGEDNPPKSLPEGATAAAMTGTALQICANIVIGLKMYIIAELAATVYAIAAAVAAAVASGGLGGAAVVAIKQAAKEAIGWAIEEALTQILEG</sequence>
<feature type="domain" description="Outer membrane channel protein CpnT-like N-terminal" evidence="2">
    <location>
        <begin position="13"/>
        <end position="142"/>
    </location>
</feature>
<dbReference type="RefSeq" id="WP_270112001.1">
    <property type="nucleotide sequence ID" value="NZ_JAPZVP010000018.1"/>
</dbReference>
<dbReference type="InterPro" id="IPR057746">
    <property type="entry name" value="CpnT-like_N"/>
</dbReference>
<proteinExistence type="predicted"/>
<organism evidence="3 4">
    <name type="scientific">Glycomyces luteolus</name>
    <dbReference type="NCBI Taxonomy" id="2670330"/>
    <lineage>
        <taxon>Bacteria</taxon>
        <taxon>Bacillati</taxon>
        <taxon>Actinomycetota</taxon>
        <taxon>Actinomycetes</taxon>
        <taxon>Glycomycetales</taxon>
        <taxon>Glycomycetaceae</taxon>
        <taxon>Glycomyces</taxon>
    </lineage>
</organism>
<evidence type="ECO:0000313" key="3">
    <source>
        <dbReference type="EMBL" id="MDA1361968.1"/>
    </source>
</evidence>